<dbReference type="Pfam" id="PF02902">
    <property type="entry name" value="Peptidase_C48"/>
    <property type="match status" value="1"/>
</dbReference>
<sequence length="486" mass="56682">MSISTFQYLSYISTVNGDKPRLTQVPFKELERLQLGRWLSDHLVDIRLFLWFKRFQASAHSTLALKVLSTFFFTNFSKLGYPGVAHWTHKWSPFMFDIIVIPVHDVNHWYSCIIMGAQLSVQNHPNKDVIKIVSMDSLGYDRTQTHKSIAKWLQIEFSKSYPDKPEPLIASMGLLVPQQPNFFLLPALTANDQITLCNEEIWRTDLAAHARANFAVQVRHYAHMYEPNIYSTIRCLTFPSFLVRFLDIFTDIAPLFFHPLGFPPGYIDFWLWERTVLEDSKRTDLCLTAKWPCYWLDIYKLQIKLICALRSTSHTLRLTVDPFFLAQLWFTHPSQMQAFLSAFPKSHYLLPTAQFLRIDIPLVVIRSYRNVPYMVTGWPREWLYDLYWYPPPDERTVPYGILECQRLYRHLLCWVSHVMSFDNGLGVGSVLSAHPLPDGYLHMLLISNITKFTSLHISSPIFNADLVAALHHLRNLENLAIHFIVQ</sequence>
<dbReference type="EMBL" id="KN837163">
    <property type="protein sequence ID" value="KIJ38143.1"/>
    <property type="molecule type" value="Genomic_DNA"/>
</dbReference>
<gene>
    <name evidence="5" type="ORF">M422DRAFT_259295</name>
</gene>
<reference evidence="5 6" key="1">
    <citation type="submission" date="2014-06" db="EMBL/GenBank/DDBJ databases">
        <title>Evolutionary Origins and Diversification of the Mycorrhizal Mutualists.</title>
        <authorList>
            <consortium name="DOE Joint Genome Institute"/>
            <consortium name="Mycorrhizal Genomics Consortium"/>
            <person name="Kohler A."/>
            <person name="Kuo A."/>
            <person name="Nagy L.G."/>
            <person name="Floudas D."/>
            <person name="Copeland A."/>
            <person name="Barry K.W."/>
            <person name="Cichocki N."/>
            <person name="Veneault-Fourrey C."/>
            <person name="LaButti K."/>
            <person name="Lindquist E.A."/>
            <person name="Lipzen A."/>
            <person name="Lundell T."/>
            <person name="Morin E."/>
            <person name="Murat C."/>
            <person name="Riley R."/>
            <person name="Ohm R."/>
            <person name="Sun H."/>
            <person name="Tunlid A."/>
            <person name="Henrissat B."/>
            <person name="Grigoriev I.V."/>
            <person name="Hibbett D.S."/>
            <person name="Martin F."/>
        </authorList>
    </citation>
    <scope>NUCLEOTIDE SEQUENCE [LARGE SCALE GENOMIC DNA]</scope>
    <source>
        <strain evidence="5 6">SS14</strain>
    </source>
</reference>
<organism evidence="5 6">
    <name type="scientific">Sphaerobolus stellatus (strain SS14)</name>
    <dbReference type="NCBI Taxonomy" id="990650"/>
    <lineage>
        <taxon>Eukaryota</taxon>
        <taxon>Fungi</taxon>
        <taxon>Dikarya</taxon>
        <taxon>Basidiomycota</taxon>
        <taxon>Agaricomycotina</taxon>
        <taxon>Agaricomycetes</taxon>
        <taxon>Phallomycetidae</taxon>
        <taxon>Geastrales</taxon>
        <taxon>Sphaerobolaceae</taxon>
        <taxon>Sphaerobolus</taxon>
    </lineage>
</organism>
<evidence type="ECO:0000256" key="1">
    <source>
        <dbReference type="ARBA" id="ARBA00005234"/>
    </source>
</evidence>
<keyword evidence="3" id="KW-0378">Hydrolase</keyword>
<dbReference type="GO" id="GO:0008234">
    <property type="term" value="F:cysteine-type peptidase activity"/>
    <property type="evidence" value="ECO:0007669"/>
    <property type="project" value="InterPro"/>
</dbReference>
<dbReference type="Proteomes" id="UP000054279">
    <property type="component" value="Unassembled WGS sequence"/>
</dbReference>
<dbReference type="HOGENOM" id="CLU_561610_0_0_1"/>
<evidence type="ECO:0000259" key="4">
    <source>
        <dbReference type="PROSITE" id="PS50600"/>
    </source>
</evidence>
<dbReference type="InterPro" id="IPR038765">
    <property type="entry name" value="Papain-like_cys_pep_sf"/>
</dbReference>
<dbReference type="GO" id="GO:0019783">
    <property type="term" value="F:ubiquitin-like protein peptidase activity"/>
    <property type="evidence" value="ECO:0007669"/>
    <property type="project" value="UniProtKB-ARBA"/>
</dbReference>
<accession>A0A0C9U577</accession>
<keyword evidence="6" id="KW-1185">Reference proteome</keyword>
<dbReference type="AlphaFoldDB" id="A0A0C9U577"/>
<proteinExistence type="inferred from homology"/>
<comment type="similarity">
    <text evidence="1">Belongs to the peptidase C48 family.</text>
</comment>
<evidence type="ECO:0000313" key="6">
    <source>
        <dbReference type="Proteomes" id="UP000054279"/>
    </source>
</evidence>
<dbReference type="PROSITE" id="PS50600">
    <property type="entry name" value="ULP_PROTEASE"/>
    <property type="match status" value="1"/>
</dbReference>
<name>A0A0C9U577_SPHS4</name>
<dbReference type="Gene3D" id="3.40.395.10">
    <property type="entry name" value="Adenoviral Proteinase, Chain A"/>
    <property type="match status" value="1"/>
</dbReference>
<evidence type="ECO:0000256" key="3">
    <source>
        <dbReference type="ARBA" id="ARBA00022801"/>
    </source>
</evidence>
<evidence type="ECO:0000313" key="5">
    <source>
        <dbReference type="EMBL" id="KIJ38143.1"/>
    </source>
</evidence>
<dbReference type="GO" id="GO:0006508">
    <property type="term" value="P:proteolysis"/>
    <property type="evidence" value="ECO:0007669"/>
    <property type="project" value="UniProtKB-KW"/>
</dbReference>
<dbReference type="InterPro" id="IPR003653">
    <property type="entry name" value="Peptidase_C48_C"/>
</dbReference>
<keyword evidence="2" id="KW-0645">Protease</keyword>
<dbReference type="OrthoDB" id="442460at2759"/>
<dbReference type="SUPFAM" id="SSF54001">
    <property type="entry name" value="Cysteine proteinases"/>
    <property type="match status" value="1"/>
</dbReference>
<evidence type="ECO:0000256" key="2">
    <source>
        <dbReference type="ARBA" id="ARBA00022670"/>
    </source>
</evidence>
<protein>
    <recommendedName>
        <fullName evidence="4">Ubiquitin-like protease family profile domain-containing protein</fullName>
    </recommendedName>
</protein>
<feature type="domain" description="Ubiquitin-like protease family profile" evidence="4">
    <location>
        <begin position="23"/>
        <end position="246"/>
    </location>
</feature>